<accession>A0A9N9H1E6</accession>
<gene>
    <name evidence="1" type="ORF">FMOSSE_LOCUS11465</name>
</gene>
<organism evidence="1 2">
    <name type="scientific">Funneliformis mosseae</name>
    <name type="common">Endomycorrhizal fungus</name>
    <name type="synonym">Glomus mosseae</name>
    <dbReference type="NCBI Taxonomy" id="27381"/>
    <lineage>
        <taxon>Eukaryota</taxon>
        <taxon>Fungi</taxon>
        <taxon>Fungi incertae sedis</taxon>
        <taxon>Mucoromycota</taxon>
        <taxon>Glomeromycotina</taxon>
        <taxon>Glomeromycetes</taxon>
        <taxon>Glomerales</taxon>
        <taxon>Glomeraceae</taxon>
        <taxon>Funneliformis</taxon>
    </lineage>
</organism>
<dbReference type="InterPro" id="IPR042299">
    <property type="entry name" value="Ufd1-like_Nn"/>
</dbReference>
<evidence type="ECO:0000313" key="2">
    <source>
        <dbReference type="Proteomes" id="UP000789375"/>
    </source>
</evidence>
<comment type="caution">
    <text evidence="1">The sequence shown here is derived from an EMBL/GenBank/DDBJ whole genome shotgun (WGS) entry which is preliminary data.</text>
</comment>
<name>A0A9N9H1E6_FUNMO</name>
<sequence>MSFSYTRTLLSGSVIPTLEGDKLILPPFILEELLRASSSNSYDFSEAQLPYPITFQISNPRTQLITHG</sequence>
<protein>
    <submittedName>
        <fullName evidence="1">43_t:CDS:1</fullName>
    </submittedName>
</protein>
<feature type="non-terminal residue" evidence="1">
    <location>
        <position position="68"/>
    </location>
</feature>
<proteinExistence type="predicted"/>
<dbReference type="Gene3D" id="2.40.40.50">
    <property type="entry name" value="Ubiquitin fusion degradation protein UFD1, N-terminal domain"/>
    <property type="match status" value="1"/>
</dbReference>
<reference evidence="1" key="1">
    <citation type="submission" date="2021-06" db="EMBL/GenBank/DDBJ databases">
        <authorList>
            <person name="Kallberg Y."/>
            <person name="Tangrot J."/>
            <person name="Rosling A."/>
        </authorList>
    </citation>
    <scope>NUCLEOTIDE SEQUENCE</scope>
    <source>
        <strain evidence="1">87-6 pot B 2015</strain>
    </source>
</reference>
<dbReference type="AlphaFoldDB" id="A0A9N9H1E6"/>
<keyword evidence="2" id="KW-1185">Reference proteome</keyword>
<dbReference type="Proteomes" id="UP000789375">
    <property type="component" value="Unassembled WGS sequence"/>
</dbReference>
<dbReference type="EMBL" id="CAJVPP010004486">
    <property type="protein sequence ID" value="CAG8650749.1"/>
    <property type="molecule type" value="Genomic_DNA"/>
</dbReference>
<evidence type="ECO:0000313" key="1">
    <source>
        <dbReference type="EMBL" id="CAG8650749.1"/>
    </source>
</evidence>